<dbReference type="GO" id="GO:0000026">
    <property type="term" value="F:alpha-1,2-mannosyltransferase activity"/>
    <property type="evidence" value="ECO:0007669"/>
    <property type="project" value="TreeGrafter"/>
</dbReference>
<evidence type="ECO:0000256" key="7">
    <source>
        <dbReference type="ARBA" id="ARBA00022989"/>
    </source>
</evidence>
<dbReference type="GO" id="GO:0000139">
    <property type="term" value="C:Golgi membrane"/>
    <property type="evidence" value="ECO:0007669"/>
    <property type="project" value="UniProtKB-SubCell"/>
</dbReference>
<dbReference type="Pfam" id="PF11051">
    <property type="entry name" value="Mannosyl_trans3"/>
    <property type="match status" value="1"/>
</dbReference>
<evidence type="ECO:0000256" key="4">
    <source>
        <dbReference type="ARBA" id="ARBA00022679"/>
    </source>
</evidence>
<comment type="similarity">
    <text evidence="3">Belongs to the MNN1/MNT family.</text>
</comment>
<gene>
    <name evidence="11" type="ORF">NADFUDRAFT_53427</name>
</gene>
<dbReference type="InterPro" id="IPR022751">
    <property type="entry name" value="Alpha_mannosyltransferase"/>
</dbReference>
<dbReference type="Proteomes" id="UP000095009">
    <property type="component" value="Unassembled WGS sequence"/>
</dbReference>
<dbReference type="GO" id="GO:0046354">
    <property type="term" value="P:mannan biosynthetic process"/>
    <property type="evidence" value="ECO:0007669"/>
    <property type="project" value="TreeGrafter"/>
</dbReference>
<dbReference type="AlphaFoldDB" id="A0A1E3PED1"/>
<evidence type="ECO:0000256" key="6">
    <source>
        <dbReference type="ARBA" id="ARBA00022968"/>
    </source>
</evidence>
<dbReference type="OrthoDB" id="430354at2759"/>
<evidence type="ECO:0000256" key="3">
    <source>
        <dbReference type="ARBA" id="ARBA00009105"/>
    </source>
</evidence>
<evidence type="ECO:0000256" key="1">
    <source>
        <dbReference type="ARBA" id="ARBA00004323"/>
    </source>
</evidence>
<evidence type="ECO:0000313" key="12">
    <source>
        <dbReference type="Proteomes" id="UP000095009"/>
    </source>
</evidence>
<keyword evidence="4 11" id="KW-0808">Transferase</keyword>
<keyword evidence="8" id="KW-0333">Golgi apparatus</keyword>
<dbReference type="PANTHER" id="PTHR31646:SF1">
    <property type="entry name" value="ALPHA-1,2-MANNOSYLTRANSFERASE MNN2"/>
    <property type="match status" value="1"/>
</dbReference>
<protein>
    <submittedName>
        <fullName evidence="11">Nucleotide-diphospho-sugar transferase</fullName>
    </submittedName>
</protein>
<name>A0A1E3PED1_9ASCO</name>
<comment type="subcellular location">
    <subcellularLocation>
        <location evidence="1">Golgi apparatus membrane</location>
        <topology evidence="1">Single-pass type II membrane protein</topology>
    </subcellularLocation>
</comment>
<evidence type="ECO:0000256" key="5">
    <source>
        <dbReference type="ARBA" id="ARBA00022692"/>
    </source>
</evidence>
<keyword evidence="9" id="KW-0472">Membrane</keyword>
<accession>A0A1E3PED1</accession>
<comment type="pathway">
    <text evidence="2">Protein modification; protein glycosylation.</text>
</comment>
<sequence>MVNLTRRFSRALFMAATFSLLLFVMTQVYHSSAFYKSGTGLTSWVAGLQPSISSKLQNPSGSDTGIPKNPKQESSSESGSKVTQNSSLLGKMLGSWWPSPSVKSREIMALDFYKGIFTIFDDFRPNVKPLTNYTNGEPARSEGWDKIPKDPLTNEYLGKFLQVEKDDVFELNRCHQGVVDHLPREYPQHLYKGNGVVIVAGGKFMPMAIASVKVLRDTGSNLPVEIFLANNEEYEPKICEKILRQLNARCVILPEAIGKGALNKFPLKRYQFKALSLLASSFENVLLMDADNYLLKNPEFIFEQDPFSSKGYVFWSDYWRRATSPYYYQVAGVQLGPRVRNGDPSDKAKETPPAADLEHAIPDPSCESGQLLVSKRMHYKAIILSVYYNLFGPDIYYPLLSQGSSGEGDKETFIAGPVFFQEPFYQVSQFIWTLGFVDSSGFHGTAMSQYDPVEDYAYAVLKTRKEVSTPLFVHNHMPKLNPPENVKNGDFFNKDGERVRILGDRKGSKDSIPVDLELLMWQAAQFMVCEMKAVPNAWADEKENIASVCDEVKEQVKFLIQTSE</sequence>
<feature type="compositionally biased region" description="Basic and acidic residues" evidence="10">
    <location>
        <begin position="340"/>
        <end position="360"/>
    </location>
</feature>
<keyword evidence="6" id="KW-0735">Signal-anchor</keyword>
<evidence type="ECO:0000256" key="10">
    <source>
        <dbReference type="SAM" id="MobiDB-lite"/>
    </source>
</evidence>
<keyword evidence="7" id="KW-1133">Transmembrane helix</keyword>
<feature type="region of interest" description="Disordered" evidence="10">
    <location>
        <begin position="338"/>
        <end position="360"/>
    </location>
</feature>
<keyword evidence="12" id="KW-1185">Reference proteome</keyword>
<dbReference type="STRING" id="857566.A0A1E3PED1"/>
<dbReference type="SUPFAM" id="SSF53448">
    <property type="entry name" value="Nucleotide-diphospho-sugar transferases"/>
    <property type="match status" value="1"/>
</dbReference>
<evidence type="ECO:0000313" key="11">
    <source>
        <dbReference type="EMBL" id="ODQ63773.1"/>
    </source>
</evidence>
<evidence type="ECO:0000256" key="9">
    <source>
        <dbReference type="ARBA" id="ARBA00023136"/>
    </source>
</evidence>
<evidence type="ECO:0000256" key="2">
    <source>
        <dbReference type="ARBA" id="ARBA00004922"/>
    </source>
</evidence>
<proteinExistence type="inferred from homology"/>
<reference evidence="11 12" key="1">
    <citation type="journal article" date="2016" name="Proc. Natl. Acad. Sci. U.S.A.">
        <title>Comparative genomics of biotechnologically important yeasts.</title>
        <authorList>
            <person name="Riley R."/>
            <person name="Haridas S."/>
            <person name="Wolfe K.H."/>
            <person name="Lopes M.R."/>
            <person name="Hittinger C.T."/>
            <person name="Goeker M."/>
            <person name="Salamov A.A."/>
            <person name="Wisecaver J.H."/>
            <person name="Long T.M."/>
            <person name="Calvey C.H."/>
            <person name="Aerts A.L."/>
            <person name="Barry K.W."/>
            <person name="Choi C."/>
            <person name="Clum A."/>
            <person name="Coughlan A.Y."/>
            <person name="Deshpande S."/>
            <person name="Douglass A.P."/>
            <person name="Hanson S.J."/>
            <person name="Klenk H.-P."/>
            <person name="LaButti K.M."/>
            <person name="Lapidus A."/>
            <person name="Lindquist E.A."/>
            <person name="Lipzen A.M."/>
            <person name="Meier-Kolthoff J.P."/>
            <person name="Ohm R.A."/>
            <person name="Otillar R.P."/>
            <person name="Pangilinan J.L."/>
            <person name="Peng Y."/>
            <person name="Rokas A."/>
            <person name="Rosa C.A."/>
            <person name="Scheuner C."/>
            <person name="Sibirny A.A."/>
            <person name="Slot J.C."/>
            <person name="Stielow J.B."/>
            <person name="Sun H."/>
            <person name="Kurtzman C.P."/>
            <person name="Blackwell M."/>
            <person name="Grigoriev I.V."/>
            <person name="Jeffries T.W."/>
        </authorList>
    </citation>
    <scope>NUCLEOTIDE SEQUENCE [LARGE SCALE GENOMIC DNA]</scope>
    <source>
        <strain evidence="11 12">DSM 6958</strain>
    </source>
</reference>
<keyword evidence="5" id="KW-0812">Transmembrane</keyword>
<feature type="region of interest" description="Disordered" evidence="10">
    <location>
        <begin position="55"/>
        <end position="82"/>
    </location>
</feature>
<dbReference type="PANTHER" id="PTHR31646">
    <property type="entry name" value="ALPHA-1,2-MANNOSYLTRANSFERASE MNN2"/>
    <property type="match status" value="1"/>
</dbReference>
<feature type="compositionally biased region" description="Polar residues" evidence="10">
    <location>
        <begin position="72"/>
        <end position="82"/>
    </location>
</feature>
<dbReference type="InterPro" id="IPR029044">
    <property type="entry name" value="Nucleotide-diphossugar_trans"/>
</dbReference>
<organism evidence="11 12">
    <name type="scientific">Nadsonia fulvescens var. elongata DSM 6958</name>
    <dbReference type="NCBI Taxonomy" id="857566"/>
    <lineage>
        <taxon>Eukaryota</taxon>
        <taxon>Fungi</taxon>
        <taxon>Dikarya</taxon>
        <taxon>Ascomycota</taxon>
        <taxon>Saccharomycotina</taxon>
        <taxon>Dipodascomycetes</taxon>
        <taxon>Dipodascales</taxon>
        <taxon>Dipodascales incertae sedis</taxon>
        <taxon>Nadsonia</taxon>
    </lineage>
</organism>
<dbReference type="EMBL" id="KV454414">
    <property type="protein sequence ID" value="ODQ63773.1"/>
    <property type="molecule type" value="Genomic_DNA"/>
</dbReference>
<evidence type="ECO:0000256" key="8">
    <source>
        <dbReference type="ARBA" id="ARBA00023034"/>
    </source>
</evidence>